<evidence type="ECO:0000256" key="2">
    <source>
        <dbReference type="ARBA" id="ARBA00023186"/>
    </source>
</evidence>
<accession>A0A940N889</accession>
<keyword evidence="2 3" id="KW-0143">Chaperone</keyword>
<keyword evidence="1 3" id="KW-0996">Nickel insertion</keyword>
<proteinExistence type="inferred from homology"/>
<dbReference type="GO" id="GO:0005737">
    <property type="term" value="C:cytoplasm"/>
    <property type="evidence" value="ECO:0007669"/>
    <property type="project" value="UniProtKB-SubCell"/>
</dbReference>
<dbReference type="AlphaFoldDB" id="A0A940N889"/>
<dbReference type="PANTHER" id="PTHR33620">
    <property type="entry name" value="UREASE ACCESSORY PROTEIN F"/>
    <property type="match status" value="1"/>
</dbReference>
<dbReference type="RefSeq" id="WP_209376654.1">
    <property type="nucleotide sequence ID" value="NZ_JAGIZA010000022.1"/>
</dbReference>
<evidence type="ECO:0000256" key="1">
    <source>
        <dbReference type="ARBA" id="ARBA00022988"/>
    </source>
</evidence>
<evidence type="ECO:0000313" key="5">
    <source>
        <dbReference type="Proteomes" id="UP000677537"/>
    </source>
</evidence>
<dbReference type="PANTHER" id="PTHR33620:SF1">
    <property type="entry name" value="UREASE ACCESSORY PROTEIN F"/>
    <property type="match status" value="1"/>
</dbReference>
<dbReference type="InterPro" id="IPR038277">
    <property type="entry name" value="UreF_sf"/>
</dbReference>
<comment type="subunit">
    <text evidence="3">UreD, UreF and UreG form a complex that acts as a GTP-hydrolysis-dependent molecular chaperone, activating the urease apoprotein by helping to assemble the nickel containing metallocenter of UreC. The UreE protein probably delivers the nickel.</text>
</comment>
<evidence type="ECO:0000313" key="4">
    <source>
        <dbReference type="EMBL" id="MBP0495862.1"/>
    </source>
</evidence>
<comment type="similarity">
    <text evidence="3">Belongs to the UreF family.</text>
</comment>
<comment type="caution">
    <text evidence="4">The sequence shown here is derived from an EMBL/GenBank/DDBJ whole genome shotgun (WGS) entry which is preliminary data.</text>
</comment>
<keyword evidence="3" id="KW-0963">Cytoplasm</keyword>
<keyword evidence="5" id="KW-1185">Reference proteome</keyword>
<protein>
    <recommendedName>
        <fullName evidence="3">Urease accessory protein UreF</fullName>
    </recommendedName>
</protein>
<comment type="function">
    <text evidence="3">Required for maturation of urease via the functional incorporation of the urease nickel metallocenter.</text>
</comment>
<reference evidence="4" key="1">
    <citation type="submission" date="2021-03" db="EMBL/GenBank/DDBJ databases">
        <authorList>
            <person name="So Y."/>
        </authorList>
    </citation>
    <scope>NUCLEOTIDE SEQUENCE</scope>
    <source>
        <strain evidence="4">SG15</strain>
    </source>
</reference>
<dbReference type="GO" id="GO:0016151">
    <property type="term" value="F:nickel cation binding"/>
    <property type="evidence" value="ECO:0007669"/>
    <property type="project" value="UniProtKB-UniRule"/>
</dbReference>
<comment type="subcellular location">
    <subcellularLocation>
        <location evidence="3">Cytoplasm</location>
    </subcellularLocation>
</comment>
<dbReference type="HAMAP" id="MF_01385">
    <property type="entry name" value="UreF"/>
    <property type="match status" value="1"/>
</dbReference>
<organism evidence="4 5">
    <name type="scientific">Roseomonas indoligenes</name>
    <dbReference type="NCBI Taxonomy" id="2820811"/>
    <lineage>
        <taxon>Bacteria</taxon>
        <taxon>Pseudomonadati</taxon>
        <taxon>Pseudomonadota</taxon>
        <taxon>Alphaproteobacteria</taxon>
        <taxon>Acetobacterales</taxon>
        <taxon>Roseomonadaceae</taxon>
        <taxon>Roseomonas</taxon>
    </lineage>
</organism>
<dbReference type="InterPro" id="IPR002639">
    <property type="entry name" value="UreF"/>
</dbReference>
<dbReference type="Gene3D" id="1.10.4190.10">
    <property type="entry name" value="Urease accessory protein UreF"/>
    <property type="match status" value="1"/>
</dbReference>
<dbReference type="EMBL" id="JAGIZA010000022">
    <property type="protein sequence ID" value="MBP0495862.1"/>
    <property type="molecule type" value="Genomic_DNA"/>
</dbReference>
<evidence type="ECO:0000256" key="3">
    <source>
        <dbReference type="HAMAP-Rule" id="MF_01385"/>
    </source>
</evidence>
<dbReference type="Pfam" id="PF01730">
    <property type="entry name" value="UreF"/>
    <property type="match status" value="1"/>
</dbReference>
<dbReference type="Proteomes" id="UP000677537">
    <property type="component" value="Unassembled WGS sequence"/>
</dbReference>
<dbReference type="PIRSF" id="PIRSF009467">
    <property type="entry name" value="Ureas_acces_UreF"/>
    <property type="match status" value="1"/>
</dbReference>
<gene>
    <name evidence="3" type="primary">ureF</name>
    <name evidence="4" type="ORF">J5Y10_23965</name>
</gene>
<name>A0A940N889_9PROT</name>
<sequence>MATPTTTGMTTIITEGTTAGDAALYRLLAWTSPAYPVGAYTYSHGLETAVEDGAVTNRAGLIAYVQAALGRGAGAVDGPLLAAAWRAAEADDEAALDEVAELASAWRGTAETALESGAQGAAFATVTAAAWPEPRFAALIARHPKRLVHPVAFGAAAAWNGIPQRAALFSWLGAFAANLVSAGVRLVPLGQTDGQVATAALMSAVQAATEAALAAELDEIGTSAPMLDLFSMRHETQYTRLFRS</sequence>